<comment type="caution">
    <text evidence="1">The sequence shown here is derived from an EMBL/GenBank/DDBJ whole genome shotgun (WGS) entry which is preliminary data.</text>
</comment>
<dbReference type="Proteomes" id="UP000597617">
    <property type="component" value="Unassembled WGS sequence"/>
</dbReference>
<protein>
    <submittedName>
        <fullName evidence="1">Uncharacterized protein</fullName>
    </submittedName>
</protein>
<reference evidence="1 2" key="1">
    <citation type="submission" date="2020-11" db="EMBL/GenBank/DDBJ databases">
        <authorList>
            <person name="Kim M.K."/>
        </authorList>
    </citation>
    <scope>NUCLEOTIDE SEQUENCE [LARGE SCALE GENOMIC DNA]</scope>
    <source>
        <strain evidence="1 2">BT683</strain>
    </source>
</reference>
<accession>A0ABS0IK01</accession>
<organism evidence="1 2">
    <name type="scientific">Hymenobacter jeongseonensis</name>
    <dbReference type="NCBI Taxonomy" id="2791027"/>
    <lineage>
        <taxon>Bacteria</taxon>
        <taxon>Pseudomonadati</taxon>
        <taxon>Bacteroidota</taxon>
        <taxon>Cytophagia</taxon>
        <taxon>Cytophagales</taxon>
        <taxon>Hymenobacteraceae</taxon>
        <taxon>Hymenobacter</taxon>
    </lineage>
</organism>
<evidence type="ECO:0000313" key="1">
    <source>
        <dbReference type="EMBL" id="MBF9238085.1"/>
    </source>
</evidence>
<keyword evidence="2" id="KW-1185">Reference proteome</keyword>
<evidence type="ECO:0000313" key="2">
    <source>
        <dbReference type="Proteomes" id="UP000597617"/>
    </source>
</evidence>
<gene>
    <name evidence="1" type="ORF">I2I05_11830</name>
</gene>
<proteinExistence type="predicted"/>
<dbReference type="EMBL" id="JADQDQ010000004">
    <property type="protein sequence ID" value="MBF9238085.1"/>
    <property type="molecule type" value="Genomic_DNA"/>
</dbReference>
<name>A0ABS0IK01_9BACT</name>
<sequence length="157" mass="17965">MAKPEYSTYAAPLSAAIDVAIEALQRFPPAGESGEGVAHWVSVYRELKEHVDQPAPEYRNQRSLQHMQADVLTYFLEATGPTVDYFWQHVQQRGLPYQRVNRMAKILKRNRLTSRSEYDLVVDVLVPYQQEGLLTPDEAAALSRMIGEFENRKKSRA</sequence>
<dbReference type="RefSeq" id="WP_196282450.1">
    <property type="nucleotide sequence ID" value="NZ_JADQDQ010000004.1"/>
</dbReference>